<evidence type="ECO:0000313" key="1">
    <source>
        <dbReference type="EMBL" id="KAG2332272.1"/>
    </source>
</evidence>
<protein>
    <submittedName>
        <fullName evidence="1">Uncharacterized protein</fullName>
    </submittedName>
</protein>
<evidence type="ECO:0000313" key="2">
    <source>
        <dbReference type="Proteomes" id="UP000886595"/>
    </source>
</evidence>
<accession>A0A8X8BEQ4</accession>
<gene>
    <name evidence="1" type="ORF">Bca52824_003452</name>
</gene>
<dbReference type="AlphaFoldDB" id="A0A8X8BEQ4"/>
<reference evidence="1 2" key="1">
    <citation type="submission" date="2020-02" db="EMBL/GenBank/DDBJ databases">
        <authorList>
            <person name="Ma Q."/>
            <person name="Huang Y."/>
            <person name="Song X."/>
            <person name="Pei D."/>
        </authorList>
    </citation>
    <scope>NUCLEOTIDE SEQUENCE [LARGE SCALE GENOMIC DNA]</scope>
    <source>
        <strain evidence="1">Sxm20200214</strain>
        <tissue evidence="1">Leaf</tissue>
    </source>
</reference>
<dbReference type="Proteomes" id="UP000886595">
    <property type="component" value="Unassembled WGS sequence"/>
</dbReference>
<comment type="caution">
    <text evidence="1">The sequence shown here is derived from an EMBL/GenBank/DDBJ whole genome shotgun (WGS) entry which is preliminary data.</text>
</comment>
<proteinExistence type="predicted"/>
<keyword evidence="2" id="KW-1185">Reference proteome</keyword>
<name>A0A8X8BEQ4_BRACI</name>
<organism evidence="1 2">
    <name type="scientific">Brassica carinata</name>
    <name type="common">Ethiopian mustard</name>
    <name type="synonym">Abyssinian cabbage</name>
    <dbReference type="NCBI Taxonomy" id="52824"/>
    <lineage>
        <taxon>Eukaryota</taxon>
        <taxon>Viridiplantae</taxon>
        <taxon>Streptophyta</taxon>
        <taxon>Embryophyta</taxon>
        <taxon>Tracheophyta</taxon>
        <taxon>Spermatophyta</taxon>
        <taxon>Magnoliopsida</taxon>
        <taxon>eudicotyledons</taxon>
        <taxon>Gunneridae</taxon>
        <taxon>Pentapetalae</taxon>
        <taxon>rosids</taxon>
        <taxon>malvids</taxon>
        <taxon>Brassicales</taxon>
        <taxon>Brassicaceae</taxon>
        <taxon>Brassiceae</taxon>
        <taxon>Brassica</taxon>
    </lineage>
</organism>
<dbReference type="EMBL" id="JAAMPC010000001">
    <property type="protein sequence ID" value="KAG2332272.1"/>
    <property type="molecule type" value="Genomic_DNA"/>
</dbReference>
<sequence length="107" mass="12179">MDVNCPGVFLSVPQTASTFLKEDRVAEEKMMCTSVNTDGSVVYIYEKKGLEDSHVQRLLEVEKRRLLAEIETNDVDTLAMASYFHKIEKNGNVSEEPHQRVEIETES</sequence>